<comment type="subcellular location">
    <subcellularLocation>
        <location evidence="1">Peroxisome membrane</location>
        <topology evidence="1">Multi-pass membrane protein</topology>
    </subcellularLocation>
</comment>
<dbReference type="InterPro" id="IPR008733">
    <property type="entry name" value="PEX11"/>
</dbReference>
<evidence type="ECO:0000256" key="5">
    <source>
        <dbReference type="ARBA" id="ARBA00023140"/>
    </source>
</evidence>
<evidence type="ECO:0000256" key="1">
    <source>
        <dbReference type="ARBA" id="ARBA00004585"/>
    </source>
</evidence>
<dbReference type="AlphaFoldDB" id="A0AAP0I525"/>
<keyword evidence="5" id="KW-0576">Peroxisome</keyword>
<accession>A0AAP0I525</accession>
<keyword evidence="3" id="KW-0962">Peroxisome biogenesis</keyword>
<evidence type="ECO:0008006" key="8">
    <source>
        <dbReference type="Google" id="ProtNLM"/>
    </source>
</evidence>
<dbReference type="Proteomes" id="UP001417504">
    <property type="component" value="Unassembled WGS sequence"/>
</dbReference>
<keyword evidence="4" id="KW-0472">Membrane</keyword>
<dbReference type="GO" id="GO:0005778">
    <property type="term" value="C:peroxisomal membrane"/>
    <property type="evidence" value="ECO:0007669"/>
    <property type="project" value="UniProtKB-SubCell"/>
</dbReference>
<dbReference type="GO" id="GO:0016559">
    <property type="term" value="P:peroxisome fission"/>
    <property type="evidence" value="ECO:0007669"/>
    <property type="project" value="InterPro"/>
</dbReference>
<proteinExistence type="inferred from homology"/>
<reference evidence="6 7" key="1">
    <citation type="submission" date="2024-01" db="EMBL/GenBank/DDBJ databases">
        <title>Genome assemblies of Stephania.</title>
        <authorList>
            <person name="Yang L."/>
        </authorList>
    </citation>
    <scope>NUCLEOTIDE SEQUENCE [LARGE SCALE GENOMIC DNA]</scope>
    <source>
        <strain evidence="6">QJT</strain>
        <tissue evidence="6">Leaf</tissue>
    </source>
</reference>
<dbReference type="GO" id="GO:0044375">
    <property type="term" value="P:regulation of peroxisome size"/>
    <property type="evidence" value="ECO:0007669"/>
    <property type="project" value="UniProtKB-ARBA"/>
</dbReference>
<comment type="caution">
    <text evidence="6">The sequence shown here is derived from an EMBL/GenBank/DDBJ whole genome shotgun (WGS) entry which is preliminary data.</text>
</comment>
<name>A0AAP0I525_9MAGN</name>
<gene>
    <name evidence="6" type="ORF">Sjap_016860</name>
</gene>
<organism evidence="6 7">
    <name type="scientific">Stephania japonica</name>
    <dbReference type="NCBI Taxonomy" id="461633"/>
    <lineage>
        <taxon>Eukaryota</taxon>
        <taxon>Viridiplantae</taxon>
        <taxon>Streptophyta</taxon>
        <taxon>Embryophyta</taxon>
        <taxon>Tracheophyta</taxon>
        <taxon>Spermatophyta</taxon>
        <taxon>Magnoliopsida</taxon>
        <taxon>Ranunculales</taxon>
        <taxon>Menispermaceae</taxon>
        <taxon>Menispermoideae</taxon>
        <taxon>Cissampelideae</taxon>
        <taxon>Stephania</taxon>
    </lineage>
</organism>
<evidence type="ECO:0000256" key="4">
    <source>
        <dbReference type="ARBA" id="ARBA00023136"/>
    </source>
</evidence>
<evidence type="ECO:0000313" key="7">
    <source>
        <dbReference type="Proteomes" id="UP001417504"/>
    </source>
</evidence>
<dbReference type="EMBL" id="JBBNAE010000007">
    <property type="protein sequence ID" value="KAK9108800.1"/>
    <property type="molecule type" value="Genomic_DNA"/>
</dbReference>
<sequence>MAAPEQTPAQYVTIRGDREISDRIEAYLAKRDGVDKLLKISRYASKIIIASSLLSESQPLNSKLKSFESSVGVTRKALRLGKFLQSFNALKSLEFKTKRDFMASIAYGGEGLYYFAEQFVWLSKAGLIDAKHSSRVSKIGAWCEFVGYVGSIYVKWMDLSEIGEKKERLRSESDENVRELKLRELEEKEMMKRLSIVQDWADWLMAFADVRDGKGPLTSPLLLSSAGLLSALISAHKIWVSCRV</sequence>
<dbReference type="Pfam" id="PF05648">
    <property type="entry name" value="PEX11"/>
    <property type="match status" value="1"/>
</dbReference>
<dbReference type="GO" id="GO:0042802">
    <property type="term" value="F:identical protein binding"/>
    <property type="evidence" value="ECO:0007669"/>
    <property type="project" value="UniProtKB-ARBA"/>
</dbReference>
<comment type="similarity">
    <text evidence="2">Belongs to the peroxin-11 family.</text>
</comment>
<evidence type="ECO:0000256" key="2">
    <source>
        <dbReference type="ARBA" id="ARBA00008194"/>
    </source>
</evidence>
<evidence type="ECO:0000256" key="3">
    <source>
        <dbReference type="ARBA" id="ARBA00022593"/>
    </source>
</evidence>
<protein>
    <recommendedName>
        <fullName evidence="8">Peroxisomal biogenesis factor 11</fullName>
    </recommendedName>
</protein>
<dbReference type="PANTHER" id="PTHR12652">
    <property type="entry name" value="PEROXISOMAL BIOGENESIS FACTOR 11"/>
    <property type="match status" value="1"/>
</dbReference>
<dbReference type="PANTHER" id="PTHR12652:SF50">
    <property type="entry name" value="PEROXIN 11"/>
    <property type="match status" value="1"/>
</dbReference>
<keyword evidence="7" id="KW-1185">Reference proteome</keyword>
<evidence type="ECO:0000313" key="6">
    <source>
        <dbReference type="EMBL" id="KAK9108800.1"/>
    </source>
</evidence>